<dbReference type="InterPro" id="IPR045759">
    <property type="entry name" value="Ap4A_phos1/2_N"/>
</dbReference>
<accession>A0ABR4M6X4</accession>
<comment type="caution">
    <text evidence="2">The sequence shown here is derived from an EMBL/GenBank/DDBJ whole genome shotgun (WGS) entry which is preliminary data.</text>
</comment>
<dbReference type="Proteomes" id="UP001610432">
    <property type="component" value="Unassembled WGS sequence"/>
</dbReference>
<protein>
    <recommendedName>
        <fullName evidence="1">Ap4A phosphorylase 1/2 N-terminal domain-containing protein</fullName>
    </recommendedName>
</protein>
<evidence type="ECO:0000259" key="1">
    <source>
        <dbReference type="Pfam" id="PF19327"/>
    </source>
</evidence>
<keyword evidence="3" id="KW-1185">Reference proteome</keyword>
<proteinExistence type="predicted"/>
<dbReference type="InterPro" id="IPR009163">
    <property type="entry name" value="Ap4A_phos1/2"/>
</dbReference>
<dbReference type="RefSeq" id="XP_070891270.1">
    <property type="nucleotide sequence ID" value="XM_071025571.1"/>
</dbReference>
<sequence length="157" mass="17391">MSFEISYDAILARFDDLVARKAIHYAPRSTVQLEDDGFALEFHISTSLSQKPQDGYPVCGHDDPTSEKPECFGLGSDIGNGDPGVLIEAIHKTHVLVFDKFCIFRPQLLLLTSDSYRRQREPLALDDLAVACTVMTCLNRPLFPIYNCGPIAGEQTA</sequence>
<evidence type="ECO:0000313" key="2">
    <source>
        <dbReference type="EMBL" id="KAL2872291.1"/>
    </source>
</evidence>
<name>A0ABR4M6X4_9EURO</name>
<dbReference type="PANTHER" id="PTHR38420:SF1">
    <property type="entry name" value="PUTATIVE (AFU_ORTHOLOGUE AFUA_5G14690)-RELATED"/>
    <property type="match status" value="1"/>
</dbReference>
<gene>
    <name evidence="2" type="ORF">BJX67DRAFT_2102</name>
</gene>
<organism evidence="2 3">
    <name type="scientific">Aspergillus lucknowensis</name>
    <dbReference type="NCBI Taxonomy" id="176173"/>
    <lineage>
        <taxon>Eukaryota</taxon>
        <taxon>Fungi</taxon>
        <taxon>Dikarya</taxon>
        <taxon>Ascomycota</taxon>
        <taxon>Pezizomycotina</taxon>
        <taxon>Eurotiomycetes</taxon>
        <taxon>Eurotiomycetidae</taxon>
        <taxon>Eurotiales</taxon>
        <taxon>Aspergillaceae</taxon>
        <taxon>Aspergillus</taxon>
        <taxon>Aspergillus subgen. Nidulantes</taxon>
    </lineage>
</organism>
<dbReference type="EMBL" id="JBFXLQ010000001">
    <property type="protein sequence ID" value="KAL2872291.1"/>
    <property type="molecule type" value="Genomic_DNA"/>
</dbReference>
<dbReference type="Gene3D" id="3.30.428.70">
    <property type="match status" value="1"/>
</dbReference>
<dbReference type="GeneID" id="98140643"/>
<feature type="domain" description="Ap4A phosphorylase 1/2 N-terminal" evidence="1">
    <location>
        <begin position="82"/>
        <end position="153"/>
    </location>
</feature>
<evidence type="ECO:0000313" key="3">
    <source>
        <dbReference type="Proteomes" id="UP001610432"/>
    </source>
</evidence>
<dbReference type="PANTHER" id="PTHR38420">
    <property type="entry name" value="AP-4-A PHOSPHORYLASE II"/>
    <property type="match status" value="1"/>
</dbReference>
<reference evidence="2 3" key="1">
    <citation type="submission" date="2024-07" db="EMBL/GenBank/DDBJ databases">
        <title>Section-level genome sequencing and comparative genomics of Aspergillus sections Usti and Cavernicolus.</title>
        <authorList>
            <consortium name="Lawrence Berkeley National Laboratory"/>
            <person name="Nybo J.L."/>
            <person name="Vesth T.C."/>
            <person name="Theobald S."/>
            <person name="Frisvad J.C."/>
            <person name="Larsen T.O."/>
            <person name="Kjaerboelling I."/>
            <person name="Rothschild-Mancinelli K."/>
            <person name="Lyhne E.K."/>
            <person name="Kogle M.E."/>
            <person name="Barry K."/>
            <person name="Clum A."/>
            <person name="Na H."/>
            <person name="Ledsgaard L."/>
            <person name="Lin J."/>
            <person name="Lipzen A."/>
            <person name="Kuo A."/>
            <person name="Riley R."/>
            <person name="Mondo S."/>
            <person name="Labutti K."/>
            <person name="Haridas S."/>
            <person name="Pangalinan J."/>
            <person name="Salamov A.A."/>
            <person name="Simmons B.A."/>
            <person name="Magnuson J.K."/>
            <person name="Chen J."/>
            <person name="Drula E."/>
            <person name="Henrissat B."/>
            <person name="Wiebenga A."/>
            <person name="Lubbers R.J."/>
            <person name="Gomes A.C."/>
            <person name="Macurrencykelacurrency M.R."/>
            <person name="Stajich J."/>
            <person name="Grigoriev I.V."/>
            <person name="Mortensen U.H."/>
            <person name="De Vries R.P."/>
            <person name="Baker S.E."/>
            <person name="Andersen M.R."/>
        </authorList>
    </citation>
    <scope>NUCLEOTIDE SEQUENCE [LARGE SCALE GENOMIC DNA]</scope>
    <source>
        <strain evidence="2 3">CBS 449.75</strain>
    </source>
</reference>
<dbReference type="InterPro" id="IPR043171">
    <property type="entry name" value="Ap4A_phos1/2-like"/>
</dbReference>
<dbReference type="Pfam" id="PF19327">
    <property type="entry name" value="Ap4A_phos_N"/>
    <property type="match status" value="1"/>
</dbReference>